<protein>
    <submittedName>
        <fullName evidence="1">Uncharacterized protein</fullName>
    </submittedName>
</protein>
<dbReference type="AlphaFoldDB" id="A0A3M7P5J8"/>
<reference evidence="1 2" key="1">
    <citation type="journal article" date="2018" name="Sci. Rep.">
        <title>Genomic signatures of local adaptation to the degree of environmental predictability in rotifers.</title>
        <authorList>
            <person name="Franch-Gras L."/>
            <person name="Hahn C."/>
            <person name="Garcia-Roger E.M."/>
            <person name="Carmona M.J."/>
            <person name="Serra M."/>
            <person name="Gomez A."/>
        </authorList>
    </citation>
    <scope>NUCLEOTIDE SEQUENCE [LARGE SCALE GENOMIC DNA]</scope>
    <source>
        <strain evidence="1">HYR1</strain>
    </source>
</reference>
<evidence type="ECO:0000313" key="2">
    <source>
        <dbReference type="Proteomes" id="UP000276133"/>
    </source>
</evidence>
<dbReference type="EMBL" id="REGN01013408">
    <property type="protein sequence ID" value="RMZ93964.1"/>
    <property type="molecule type" value="Genomic_DNA"/>
</dbReference>
<gene>
    <name evidence="1" type="ORF">BpHYR1_050629</name>
</gene>
<dbReference type="Proteomes" id="UP000276133">
    <property type="component" value="Unassembled WGS sequence"/>
</dbReference>
<comment type="caution">
    <text evidence="1">The sequence shown here is derived from an EMBL/GenBank/DDBJ whole genome shotgun (WGS) entry which is preliminary data.</text>
</comment>
<sequence length="131" mass="15675">MECRHPPLEKLMNLYTTMYVQHLDLNNQNQEHHFETISNNHHFIQNLTIDDTIACKYTFVTLYRKSRYPYRIKYAKLVDHESITKGPLKFYCEPISFLQPTLVQTDECENGFFKFGFKFEPVTLGYKLIKN</sequence>
<accession>A0A3M7P5J8</accession>
<organism evidence="1 2">
    <name type="scientific">Brachionus plicatilis</name>
    <name type="common">Marine rotifer</name>
    <name type="synonym">Brachionus muelleri</name>
    <dbReference type="NCBI Taxonomy" id="10195"/>
    <lineage>
        <taxon>Eukaryota</taxon>
        <taxon>Metazoa</taxon>
        <taxon>Spiralia</taxon>
        <taxon>Gnathifera</taxon>
        <taxon>Rotifera</taxon>
        <taxon>Eurotatoria</taxon>
        <taxon>Monogononta</taxon>
        <taxon>Pseudotrocha</taxon>
        <taxon>Ploima</taxon>
        <taxon>Brachionidae</taxon>
        <taxon>Brachionus</taxon>
    </lineage>
</organism>
<keyword evidence="2" id="KW-1185">Reference proteome</keyword>
<name>A0A3M7P5J8_BRAPC</name>
<proteinExistence type="predicted"/>
<evidence type="ECO:0000313" key="1">
    <source>
        <dbReference type="EMBL" id="RMZ93964.1"/>
    </source>
</evidence>